<comment type="similarity">
    <text evidence="2 7">Belongs to the peptidase M14 family.</text>
</comment>
<dbReference type="RefSeq" id="WP_380138302.1">
    <property type="nucleotide sequence ID" value="NZ_JBHLUI010000009.1"/>
</dbReference>
<evidence type="ECO:0000256" key="4">
    <source>
        <dbReference type="ARBA" id="ARBA00022801"/>
    </source>
</evidence>
<keyword evidence="3" id="KW-0645">Protease</keyword>
<dbReference type="SMART" id="SM00631">
    <property type="entry name" value="Zn_pept"/>
    <property type="match status" value="1"/>
</dbReference>
<evidence type="ECO:0000256" key="9">
    <source>
        <dbReference type="SAM" id="SignalP"/>
    </source>
</evidence>
<dbReference type="Gene3D" id="3.40.630.10">
    <property type="entry name" value="Zn peptidases"/>
    <property type="match status" value="1"/>
</dbReference>
<evidence type="ECO:0000256" key="5">
    <source>
        <dbReference type="ARBA" id="ARBA00022833"/>
    </source>
</evidence>
<gene>
    <name evidence="11" type="ORF">ACFFVI_05745</name>
</gene>
<evidence type="ECO:0000256" key="7">
    <source>
        <dbReference type="PROSITE-ProRule" id="PRU01379"/>
    </source>
</evidence>
<reference evidence="11 12" key="1">
    <citation type="submission" date="2024-09" db="EMBL/GenBank/DDBJ databases">
        <authorList>
            <person name="Sun Q."/>
            <person name="Mori K."/>
        </authorList>
    </citation>
    <scope>NUCLEOTIDE SEQUENCE [LARGE SCALE GENOMIC DNA]</scope>
    <source>
        <strain evidence="11 12">TISTR 1856</strain>
    </source>
</reference>
<feature type="signal peptide" evidence="9">
    <location>
        <begin position="1"/>
        <end position="45"/>
    </location>
</feature>
<feature type="domain" description="Peptidase M14" evidence="10">
    <location>
        <begin position="83"/>
        <end position="329"/>
    </location>
</feature>
<feature type="region of interest" description="Disordered" evidence="8">
    <location>
        <begin position="470"/>
        <end position="491"/>
    </location>
</feature>
<dbReference type="CDD" id="cd06242">
    <property type="entry name" value="M14-like"/>
    <property type="match status" value="1"/>
</dbReference>
<dbReference type="Proteomes" id="UP001589748">
    <property type="component" value="Unassembled WGS sequence"/>
</dbReference>
<evidence type="ECO:0000259" key="10">
    <source>
        <dbReference type="PROSITE" id="PS52035"/>
    </source>
</evidence>
<organism evidence="11 12">
    <name type="scientific">Kineococcus gynurae</name>
    <dbReference type="NCBI Taxonomy" id="452979"/>
    <lineage>
        <taxon>Bacteria</taxon>
        <taxon>Bacillati</taxon>
        <taxon>Actinomycetota</taxon>
        <taxon>Actinomycetes</taxon>
        <taxon>Kineosporiales</taxon>
        <taxon>Kineosporiaceae</taxon>
        <taxon>Kineococcus</taxon>
    </lineage>
</organism>
<dbReference type="PROSITE" id="PS52035">
    <property type="entry name" value="PEPTIDASE_M14"/>
    <property type="match status" value="1"/>
</dbReference>
<accession>A0ABV5LQV6</accession>
<evidence type="ECO:0000256" key="6">
    <source>
        <dbReference type="ARBA" id="ARBA00023049"/>
    </source>
</evidence>
<evidence type="ECO:0000313" key="12">
    <source>
        <dbReference type="Proteomes" id="UP001589748"/>
    </source>
</evidence>
<keyword evidence="9" id="KW-0732">Signal</keyword>
<evidence type="ECO:0000256" key="2">
    <source>
        <dbReference type="ARBA" id="ARBA00005988"/>
    </source>
</evidence>
<protein>
    <submittedName>
        <fullName evidence="11">M14 family metallocarboxypeptidase</fullName>
    </submittedName>
</protein>
<keyword evidence="4" id="KW-0378">Hydrolase</keyword>
<evidence type="ECO:0000313" key="11">
    <source>
        <dbReference type="EMBL" id="MFB9376465.1"/>
    </source>
</evidence>
<evidence type="ECO:0000256" key="3">
    <source>
        <dbReference type="ARBA" id="ARBA00022670"/>
    </source>
</evidence>
<evidence type="ECO:0000256" key="1">
    <source>
        <dbReference type="ARBA" id="ARBA00001947"/>
    </source>
</evidence>
<comment type="caution">
    <text evidence="11">The sequence shown here is derived from an EMBL/GenBank/DDBJ whole genome shotgun (WGS) entry which is preliminary data.</text>
</comment>
<dbReference type="SUPFAM" id="SSF53187">
    <property type="entry name" value="Zn-dependent exopeptidases"/>
    <property type="match status" value="1"/>
</dbReference>
<feature type="region of interest" description="Disordered" evidence="8">
    <location>
        <begin position="1"/>
        <end position="26"/>
    </location>
</feature>
<dbReference type="EMBL" id="JBHMDM010000003">
    <property type="protein sequence ID" value="MFB9376465.1"/>
    <property type="molecule type" value="Genomic_DNA"/>
</dbReference>
<feature type="chain" id="PRO_5046515583" evidence="9">
    <location>
        <begin position="46"/>
        <end position="491"/>
    </location>
</feature>
<comment type="caution">
    <text evidence="7">Lacks conserved residue(s) required for the propagation of feature annotation.</text>
</comment>
<sequence length="491" mass="51745">MQRPPTDPRTSGAVRAPRRRGRRSRRALTPALVLALGLATPGAVAVAAPDAAPTPARAATVDLPAPAVTGGLTTGFEASGGSAWTTLEQEQAFLAALDETSPRLRVEEIGRTAQDRPLQLLVLGASTAPDAATVARGSSVLFTCTQHGDEPSGRDACLSLARDLATTSDPATLELLRRSTVLIVPTVNPDGVAADTRQNSEGVDINRDHLQLQTVEAQTLARVLRDLRPDIVHDLHEYGPTPDVYDRDFIALWPRNRNVDDRVQDLSRVLTEQAVLPAVDRGGFSTGIYGYRYDRNGDVYAQAAGDGQERILRNTVGLKHSLGILVEASNGPADEREAANPALLNQRRWATQVLGARAALGLLAEQRSEIADATAASAARAADGVDLVAYAGADNELPAPDEVDLAPPCGYLLSAEQAARVALQLDLHGLRTEPGGSTTGAAEGDVLVPTDQPGRVLASLLLDPQAQYGLFPAETPEGDPTGDTTRPVACD</sequence>
<dbReference type="Pfam" id="PF00246">
    <property type="entry name" value="Peptidase_M14"/>
    <property type="match status" value="1"/>
</dbReference>
<dbReference type="PANTHER" id="PTHR11705">
    <property type="entry name" value="PROTEASE FAMILY M14 CARBOXYPEPTIDASE A,B"/>
    <property type="match status" value="1"/>
</dbReference>
<evidence type="ECO:0000256" key="8">
    <source>
        <dbReference type="SAM" id="MobiDB-lite"/>
    </source>
</evidence>
<proteinExistence type="inferred from homology"/>
<dbReference type="InterPro" id="IPR000834">
    <property type="entry name" value="Peptidase_M14"/>
</dbReference>
<feature type="compositionally biased region" description="Basic residues" evidence="8">
    <location>
        <begin position="16"/>
        <end position="26"/>
    </location>
</feature>
<keyword evidence="12" id="KW-1185">Reference proteome</keyword>
<dbReference type="PANTHER" id="PTHR11705:SF143">
    <property type="entry name" value="SLL0236 PROTEIN"/>
    <property type="match status" value="1"/>
</dbReference>
<name>A0ABV5LQV6_9ACTN</name>
<keyword evidence="5" id="KW-0862">Zinc</keyword>
<keyword evidence="6" id="KW-0482">Metalloprotease</keyword>
<comment type="cofactor">
    <cofactor evidence="1">
        <name>Zn(2+)</name>
        <dbReference type="ChEBI" id="CHEBI:29105"/>
    </cofactor>
</comment>